<reference evidence="3 4" key="1">
    <citation type="submission" date="2024-02" db="EMBL/GenBank/DDBJ databases">
        <authorList>
            <person name="Chen Y."/>
            <person name="Shah S."/>
            <person name="Dougan E. K."/>
            <person name="Thang M."/>
            <person name="Chan C."/>
        </authorList>
    </citation>
    <scope>NUCLEOTIDE SEQUENCE [LARGE SCALE GENOMIC DNA]</scope>
</reference>
<protein>
    <submittedName>
        <fullName evidence="3">Uncharacterized protein</fullName>
    </submittedName>
</protein>
<feature type="compositionally biased region" description="Low complexity" evidence="2">
    <location>
        <begin position="571"/>
        <end position="584"/>
    </location>
</feature>
<keyword evidence="4" id="KW-1185">Reference proteome</keyword>
<organism evidence="3 4">
    <name type="scientific">Durusdinium trenchii</name>
    <dbReference type="NCBI Taxonomy" id="1381693"/>
    <lineage>
        <taxon>Eukaryota</taxon>
        <taxon>Sar</taxon>
        <taxon>Alveolata</taxon>
        <taxon>Dinophyceae</taxon>
        <taxon>Suessiales</taxon>
        <taxon>Symbiodiniaceae</taxon>
        <taxon>Durusdinium</taxon>
    </lineage>
</organism>
<dbReference type="InterPro" id="IPR000653">
    <property type="entry name" value="DegT/StrS_aminotransferase"/>
</dbReference>
<feature type="region of interest" description="Disordered" evidence="2">
    <location>
        <begin position="569"/>
        <end position="593"/>
    </location>
</feature>
<dbReference type="EMBL" id="CAXAMN010028916">
    <property type="protein sequence ID" value="CAK9118146.1"/>
    <property type="molecule type" value="Genomic_DNA"/>
</dbReference>
<dbReference type="InterPro" id="IPR015421">
    <property type="entry name" value="PyrdxlP-dep_Trfase_major"/>
</dbReference>
<dbReference type="PANTHER" id="PTHR30244:SF34">
    <property type="entry name" value="DTDP-4-AMINO-4,6-DIDEOXYGALACTOSE TRANSAMINASE"/>
    <property type="match status" value="1"/>
</dbReference>
<evidence type="ECO:0000256" key="2">
    <source>
        <dbReference type="SAM" id="MobiDB-lite"/>
    </source>
</evidence>
<dbReference type="InterPro" id="IPR015422">
    <property type="entry name" value="PyrdxlP-dep_Trfase_small"/>
</dbReference>
<feature type="coiled-coil region" evidence="1">
    <location>
        <begin position="456"/>
        <end position="490"/>
    </location>
</feature>
<evidence type="ECO:0000313" key="4">
    <source>
        <dbReference type="Proteomes" id="UP001642484"/>
    </source>
</evidence>
<keyword evidence="1" id="KW-0175">Coiled coil</keyword>
<dbReference type="SUPFAM" id="SSF53383">
    <property type="entry name" value="PLP-dependent transferases"/>
    <property type="match status" value="1"/>
</dbReference>
<gene>
    <name evidence="3" type="ORF">CCMP2556_LOCUS55320</name>
</gene>
<dbReference type="Pfam" id="PF01041">
    <property type="entry name" value="DegT_DnrJ_EryC1"/>
    <property type="match status" value="1"/>
</dbReference>
<proteinExistence type="predicted"/>
<name>A0ABP0T0H2_9DINO</name>
<feature type="coiled-coil region" evidence="1">
    <location>
        <begin position="529"/>
        <end position="556"/>
    </location>
</feature>
<dbReference type="InterPro" id="IPR015424">
    <property type="entry name" value="PyrdxlP-dep_Trfase"/>
</dbReference>
<dbReference type="Proteomes" id="UP001642484">
    <property type="component" value="Unassembled WGS sequence"/>
</dbReference>
<dbReference type="Gene3D" id="3.40.640.10">
    <property type="entry name" value="Type I PLP-dependent aspartate aminotransferase-like (Major domain)"/>
    <property type="match status" value="1"/>
</dbReference>
<sequence length="974" mass="108358">MAADGYTMGKMWNPSLYIGSILDSHEHRVAILPKRIKDSMPSPEPKPGDSGWLYRVLEPYYSRECVDNVMSAMLEGQISSGAAWPRKMVQEICSLYQVPVALPTSSGASALHVALLACNLGPQDTVLLPALTMVAVANMVKMVGAKPIYCDCAEDSVNPGVPELLEKATPRTKAVIVCHTYGVACKDIVSIRDLCKEKGWWLVEDICEAMGTRADNGELVGTFGDFAVTSLYANKPITAGDGGWVHARDKKHHDRLKSLVNHGFDPAYHFLHFEVAPNAKMNGLGAAFVCSQVKTLPEVMQYRGKIASWYRQELADVASSLRCIEQRQIDAPWVFGVETTNRKARDELRDHLALYGIETRNYFYPLHLEPANFYGDEVGVYDIPLPRSEHLAQVMPVSCKGTVIRAFYKPDAAIPAPSRKHGWVDAERSKLLNCEPLADQGQSSVRMPLPREAKRNDDLQEQLRSSRVEAQELREEMLKMREELHHAEARRLKELPKLKSELKQRLASQAEYHLQEVEEEARRRVAAAERHFHEQVRELEAQLDQARETNAQLGRKCFASYQATAQAEGTSRQSQFQSHQLQQAGSGGIPLDSNVNDTLVSSKAELLGNHQGLAEVVSRHLASGHPEVVSAAARSLGSLGMAAVKQPLVWGRLQELTQNLSFLHDQPLADLVVRLQGVGDWKWQGVPQWQRAPMECEAILEDREETFAAPEMPQEEFTFLAIEVPSLPPTAFDPLALVDETADAVEESLAALNGQVIVNFATSAVEEFMITKRQREEYKAYIDHLHQQRLQYLDAKKSDKMTKLGLEGTGKDKTTAPVLDRKPFAWRELKSVLSSNTVQMPKDSWMSEAVLTSSRKITKSLVPVATGAMLPPSVLVHMLVSLGSQVRPDPAGRWGRNAVRHLAITDVFFPTGMVLSESSDIINQKKEAPTLVHLVAMSVNKENGDLEGKHLLENIKLPSPSSYPSIKPRYAIKR</sequence>
<accession>A0ABP0T0H2</accession>
<comment type="caution">
    <text evidence="3">The sequence shown here is derived from an EMBL/GenBank/DDBJ whole genome shotgun (WGS) entry which is preliminary data.</text>
</comment>
<dbReference type="Gene3D" id="3.90.1150.10">
    <property type="entry name" value="Aspartate Aminotransferase, domain 1"/>
    <property type="match status" value="1"/>
</dbReference>
<evidence type="ECO:0000256" key="1">
    <source>
        <dbReference type="SAM" id="Coils"/>
    </source>
</evidence>
<dbReference type="PANTHER" id="PTHR30244">
    <property type="entry name" value="TRANSAMINASE"/>
    <property type="match status" value="1"/>
</dbReference>
<evidence type="ECO:0000313" key="3">
    <source>
        <dbReference type="EMBL" id="CAK9118146.1"/>
    </source>
</evidence>